<feature type="region of interest" description="Disordered" evidence="1">
    <location>
        <begin position="139"/>
        <end position="171"/>
    </location>
</feature>
<dbReference type="SUPFAM" id="SSF51261">
    <property type="entry name" value="Duplicated hybrid motif"/>
    <property type="match status" value="1"/>
</dbReference>
<name>A0ABM7X829_9BACT</name>
<organism evidence="3 4">
    <name type="scientific">Anaeromyxobacter paludicola</name>
    <dbReference type="NCBI Taxonomy" id="2918171"/>
    <lineage>
        <taxon>Bacteria</taxon>
        <taxon>Pseudomonadati</taxon>
        <taxon>Myxococcota</taxon>
        <taxon>Myxococcia</taxon>
        <taxon>Myxococcales</taxon>
        <taxon>Cystobacterineae</taxon>
        <taxon>Anaeromyxobacteraceae</taxon>
        <taxon>Anaeromyxobacter</taxon>
    </lineage>
</organism>
<dbReference type="CDD" id="cd12797">
    <property type="entry name" value="M23_peptidase"/>
    <property type="match status" value="1"/>
</dbReference>
<dbReference type="Pfam" id="PF01551">
    <property type="entry name" value="Peptidase_M23"/>
    <property type="match status" value="1"/>
</dbReference>
<dbReference type="InterPro" id="IPR011055">
    <property type="entry name" value="Dup_hybrid_motif"/>
</dbReference>
<reference evidence="4" key="1">
    <citation type="journal article" date="2022" name="Int. J. Syst. Evol. Microbiol.">
        <title>Anaeromyxobacter oryzae sp. nov., Anaeromyxobacter diazotrophicus sp. nov. and Anaeromyxobacter paludicola sp. nov., isolated from paddy soils.</title>
        <authorList>
            <person name="Itoh H."/>
            <person name="Xu Z."/>
            <person name="Mise K."/>
            <person name="Masuda Y."/>
            <person name="Ushijima N."/>
            <person name="Hayakawa C."/>
            <person name="Shiratori Y."/>
            <person name="Senoo K."/>
        </authorList>
    </citation>
    <scope>NUCLEOTIDE SEQUENCE [LARGE SCALE GENOMIC DNA]</scope>
    <source>
        <strain evidence="4">Red630</strain>
    </source>
</reference>
<evidence type="ECO:0000256" key="1">
    <source>
        <dbReference type="SAM" id="MobiDB-lite"/>
    </source>
</evidence>
<dbReference type="PANTHER" id="PTHR21666">
    <property type="entry name" value="PEPTIDASE-RELATED"/>
    <property type="match status" value="1"/>
</dbReference>
<feature type="region of interest" description="Disordered" evidence="1">
    <location>
        <begin position="79"/>
        <end position="100"/>
    </location>
</feature>
<dbReference type="EMBL" id="AP025592">
    <property type="protein sequence ID" value="BDG08009.1"/>
    <property type="molecule type" value="Genomic_DNA"/>
</dbReference>
<feature type="domain" description="M23ase beta-sheet core" evidence="2">
    <location>
        <begin position="201"/>
        <end position="295"/>
    </location>
</feature>
<dbReference type="RefSeq" id="WP_263009635.1">
    <property type="nucleotide sequence ID" value="NZ_AP025592.1"/>
</dbReference>
<evidence type="ECO:0000313" key="4">
    <source>
        <dbReference type="Proteomes" id="UP001162734"/>
    </source>
</evidence>
<gene>
    <name evidence="3" type="ORF">AMPC_11220</name>
</gene>
<protein>
    <recommendedName>
        <fullName evidence="2">M23ase beta-sheet core domain-containing protein</fullName>
    </recommendedName>
</protein>
<dbReference type="InterPro" id="IPR016047">
    <property type="entry name" value="M23ase_b-sheet_dom"/>
</dbReference>
<dbReference type="InterPro" id="IPR050570">
    <property type="entry name" value="Cell_wall_metabolism_enzyme"/>
</dbReference>
<sequence length="320" mass="31339">MKLSAASAGASDAARLHDAAQALEAMMLKQIISSSGAFKGNGVAGSSIRADLFSDALAEAVAKAGGLGLAAELERSLGARAGSPSPSPSAARSPAAPSAAPARAGGVAAAARALPAARSPATVGAAAAASDAAVSLLAPDLDVPDDGDASDVTGATGPAGATPPAPSAAGPRELAATLVGPTRVTSPYGLRADPFTGVVRPHHGVDLAAAEGSTVQAALAGTVKRAGPRNGYGNTVEIESPDGVTTLYAHASELLVSAGARVEAGQPIARVGHTGRATGAHLHFEARQGGRAVDPSRFLKAYGIRDDGMAKRGLPPRSEP</sequence>
<dbReference type="PANTHER" id="PTHR21666:SF270">
    <property type="entry name" value="MUREIN HYDROLASE ACTIVATOR ENVC"/>
    <property type="match status" value="1"/>
</dbReference>
<keyword evidence="4" id="KW-1185">Reference proteome</keyword>
<dbReference type="Gene3D" id="2.70.70.10">
    <property type="entry name" value="Glucose Permease (Domain IIA)"/>
    <property type="match status" value="1"/>
</dbReference>
<proteinExistence type="predicted"/>
<dbReference type="Proteomes" id="UP001162734">
    <property type="component" value="Chromosome"/>
</dbReference>
<evidence type="ECO:0000313" key="3">
    <source>
        <dbReference type="EMBL" id="BDG08009.1"/>
    </source>
</evidence>
<accession>A0ABM7X829</accession>
<evidence type="ECO:0000259" key="2">
    <source>
        <dbReference type="Pfam" id="PF01551"/>
    </source>
</evidence>